<keyword evidence="1" id="KW-1133">Transmembrane helix</keyword>
<dbReference type="AlphaFoldDB" id="A0A0C4YLV9"/>
<protein>
    <submittedName>
        <fullName evidence="2">Uncharacterized protein</fullName>
    </submittedName>
</protein>
<dbReference type="Proteomes" id="UP000031843">
    <property type="component" value="Chromosome main"/>
</dbReference>
<gene>
    <name evidence="2" type="ORF">RR42_m4234</name>
</gene>
<dbReference type="KEGG" id="cbw:RR42_m4234"/>
<keyword evidence="1" id="KW-0812">Transmembrane</keyword>
<reference evidence="2 3" key="1">
    <citation type="journal article" date="2015" name="Genome Announc.">
        <title>Complete Genome Sequence of Cupriavidus basilensis 4G11, Isolated from the Oak Ridge Field Research Center Site.</title>
        <authorList>
            <person name="Ray J."/>
            <person name="Waters R.J."/>
            <person name="Skerker J.M."/>
            <person name="Kuehl J.V."/>
            <person name="Price M.N."/>
            <person name="Huang J."/>
            <person name="Chakraborty R."/>
            <person name="Arkin A.P."/>
            <person name="Deutschbauer A."/>
        </authorList>
    </citation>
    <scope>NUCLEOTIDE SEQUENCE [LARGE SCALE GENOMIC DNA]</scope>
    <source>
        <strain evidence="2">4G11</strain>
    </source>
</reference>
<dbReference type="EMBL" id="CP010536">
    <property type="protein sequence ID" value="AJG21581.1"/>
    <property type="molecule type" value="Genomic_DNA"/>
</dbReference>
<feature type="transmembrane region" description="Helical" evidence="1">
    <location>
        <begin position="43"/>
        <end position="65"/>
    </location>
</feature>
<evidence type="ECO:0000256" key="1">
    <source>
        <dbReference type="SAM" id="Phobius"/>
    </source>
</evidence>
<name>A0A0C4YLV9_9BURK</name>
<sequence length="67" mass="6851">MQTLLSVLALTILIVTVVGLVSPPFISNAFLKGRPVGRLQILLVGVFLAAICLMVVGTMASGGVAKA</sequence>
<evidence type="ECO:0000313" key="3">
    <source>
        <dbReference type="Proteomes" id="UP000031843"/>
    </source>
</evidence>
<proteinExistence type="predicted"/>
<dbReference type="RefSeq" id="WP_043351053.1">
    <property type="nucleotide sequence ID" value="NZ_CP010536.1"/>
</dbReference>
<dbReference type="STRING" id="68895.RR42_m4234"/>
<keyword evidence="3" id="KW-1185">Reference proteome</keyword>
<organism evidence="2 3">
    <name type="scientific">Cupriavidus basilensis</name>
    <dbReference type="NCBI Taxonomy" id="68895"/>
    <lineage>
        <taxon>Bacteria</taxon>
        <taxon>Pseudomonadati</taxon>
        <taxon>Pseudomonadota</taxon>
        <taxon>Betaproteobacteria</taxon>
        <taxon>Burkholderiales</taxon>
        <taxon>Burkholderiaceae</taxon>
        <taxon>Cupriavidus</taxon>
    </lineage>
</organism>
<keyword evidence="1" id="KW-0472">Membrane</keyword>
<accession>A0A0C4YLV9</accession>
<dbReference type="OrthoDB" id="8970859at2"/>
<evidence type="ECO:0000313" key="2">
    <source>
        <dbReference type="EMBL" id="AJG21581.1"/>
    </source>
</evidence>